<dbReference type="PANTHER" id="PTHR22589:SF103">
    <property type="entry name" value="CARNITINE O-ACETYL-TRANSFERASE, ISOFORM A-RELATED"/>
    <property type="match status" value="1"/>
</dbReference>
<dbReference type="EMBL" id="CAKOGP040000668">
    <property type="protein sequence ID" value="CAJ1938044.1"/>
    <property type="molecule type" value="Genomic_DNA"/>
</dbReference>
<evidence type="ECO:0000259" key="5">
    <source>
        <dbReference type="Pfam" id="PF00755"/>
    </source>
</evidence>
<comment type="caution">
    <text evidence="6">The sequence shown here is derived from an EMBL/GenBank/DDBJ whole genome shotgun (WGS) entry which is preliminary data.</text>
</comment>
<sequence>MSSQPIKLKTWPEPVYECDGDYRNEVFLEEHISGPLYQNQQSLPKLPIPSVEETIARFLPTALPLCRTKKEEVNLKIACSEFARDSKSLQQRLVKRKDTEMNDTSWLQVWWNQLGYLQVRDPVVVNVSYFFGFVDDPALARSQKPLNVQRGASLLFSALKYRQKVVSGCLEASRAGKKKTLLCSVGIKYMMHSCRIPRKDHDCYHIYDPSKFTHGLVARKGHFFSIELCDEHGNPLPLEVLQEQLTQCIEKADRIPSSRPKLGLLTSENRDVWAHKRRELVRKGGKLMELALARLQSSCLCMNLDDESPSSRKECAELFLTGGLKSGENRWFDKSIQISVCNNGKAGLLAEHAMMDGTTMVDFVNFISKEQFDRAPYNSVTLAAGQGRVIDIFAEAMQTMDWEATNILVRQAKSSFHALVSNQCLRVQNFEDYGSTFIKKVARFPPDAYVQMAMQLATYRTFGEQVGTYESTQVRLFQHGRTEVTRSVSTASEAFVEMMGKESTGGESNPTILAKKMILLTKAVTAHSKYTRMAAAAMGVDRHFFGLSMVAAENEKLPKLYNDPVFQRSKKWRSSTSQLSHPFIDVWGYGQVVPDGAGLAYSIGATSCVFCITGLSSPGYPEALSHHLREALLEMRQLVEFRVETASKL</sequence>
<dbReference type="AlphaFoldDB" id="A0AAD2CLH3"/>
<dbReference type="GO" id="GO:0016746">
    <property type="term" value="F:acyltransferase activity"/>
    <property type="evidence" value="ECO:0007669"/>
    <property type="project" value="UniProtKB-KW"/>
</dbReference>
<keyword evidence="2" id="KW-0808">Transferase</keyword>
<keyword evidence="7" id="KW-1185">Reference proteome</keyword>
<evidence type="ECO:0000256" key="4">
    <source>
        <dbReference type="PIRSR" id="PIRSR600542-1"/>
    </source>
</evidence>
<accession>A0AAD2CLH3</accession>
<dbReference type="PANTHER" id="PTHR22589">
    <property type="entry name" value="CARNITINE O-ACYLTRANSFERASE"/>
    <property type="match status" value="1"/>
</dbReference>
<dbReference type="InterPro" id="IPR000542">
    <property type="entry name" value="Carn_acyl_trans"/>
</dbReference>
<comment type="similarity">
    <text evidence="1">Belongs to the carnitine/choline acetyltransferase family.</text>
</comment>
<organism evidence="6 7">
    <name type="scientific">Cylindrotheca closterium</name>
    <dbReference type="NCBI Taxonomy" id="2856"/>
    <lineage>
        <taxon>Eukaryota</taxon>
        <taxon>Sar</taxon>
        <taxon>Stramenopiles</taxon>
        <taxon>Ochrophyta</taxon>
        <taxon>Bacillariophyta</taxon>
        <taxon>Bacillariophyceae</taxon>
        <taxon>Bacillariophycidae</taxon>
        <taxon>Bacillariales</taxon>
        <taxon>Bacillariaceae</taxon>
        <taxon>Cylindrotheca</taxon>
    </lineage>
</organism>
<proteinExistence type="inferred from homology"/>
<dbReference type="SUPFAM" id="SSF52777">
    <property type="entry name" value="CoA-dependent acyltransferases"/>
    <property type="match status" value="2"/>
</dbReference>
<evidence type="ECO:0000313" key="7">
    <source>
        <dbReference type="Proteomes" id="UP001295423"/>
    </source>
</evidence>
<evidence type="ECO:0000256" key="2">
    <source>
        <dbReference type="ARBA" id="ARBA00022679"/>
    </source>
</evidence>
<dbReference type="Pfam" id="PF00755">
    <property type="entry name" value="Carn_acyltransf"/>
    <property type="match status" value="1"/>
</dbReference>
<protein>
    <recommendedName>
        <fullName evidence="5">Choline/carnitine acyltransferase domain-containing protein</fullName>
    </recommendedName>
</protein>
<feature type="domain" description="Choline/carnitine acyltransferase" evidence="5">
    <location>
        <begin position="46"/>
        <end position="616"/>
    </location>
</feature>
<keyword evidence="3" id="KW-0012">Acyltransferase</keyword>
<evidence type="ECO:0000256" key="1">
    <source>
        <dbReference type="ARBA" id="ARBA00005232"/>
    </source>
</evidence>
<dbReference type="InterPro" id="IPR042231">
    <property type="entry name" value="Cho/carn_acyl_trans_2"/>
</dbReference>
<dbReference type="Proteomes" id="UP001295423">
    <property type="component" value="Unassembled WGS sequence"/>
</dbReference>
<dbReference type="InterPro" id="IPR039551">
    <property type="entry name" value="Cho/carn_acyl_trans"/>
</dbReference>
<evidence type="ECO:0000256" key="3">
    <source>
        <dbReference type="ARBA" id="ARBA00023315"/>
    </source>
</evidence>
<gene>
    <name evidence="6" type="ORF">CYCCA115_LOCUS5946</name>
</gene>
<evidence type="ECO:0000313" key="6">
    <source>
        <dbReference type="EMBL" id="CAJ1938044.1"/>
    </source>
</evidence>
<dbReference type="InterPro" id="IPR023213">
    <property type="entry name" value="CAT-like_dom_sf"/>
</dbReference>
<name>A0AAD2CLH3_9STRA</name>
<reference evidence="6" key="1">
    <citation type="submission" date="2023-08" db="EMBL/GenBank/DDBJ databases">
        <authorList>
            <person name="Audoor S."/>
            <person name="Bilcke G."/>
        </authorList>
    </citation>
    <scope>NUCLEOTIDE SEQUENCE</scope>
</reference>
<dbReference type="Gene3D" id="3.30.559.70">
    <property type="entry name" value="Choline/Carnitine o-acyltransferase, domain 2"/>
    <property type="match status" value="1"/>
</dbReference>
<feature type="active site" description="Proton acceptor" evidence="4">
    <location>
        <position position="352"/>
    </location>
</feature>
<dbReference type="Gene3D" id="3.30.559.10">
    <property type="entry name" value="Chloramphenicol acetyltransferase-like domain"/>
    <property type="match status" value="1"/>
</dbReference>